<keyword evidence="3" id="KW-1185">Reference proteome</keyword>
<dbReference type="HOGENOM" id="CLU_110275_3_1_7"/>
<evidence type="ECO:0000313" key="3">
    <source>
        <dbReference type="Proteomes" id="UP000008561"/>
    </source>
</evidence>
<name>A9A0N8_DESOH</name>
<feature type="chain" id="PRO_5002731925" evidence="1">
    <location>
        <begin position="27"/>
        <end position="167"/>
    </location>
</feature>
<dbReference type="AlphaFoldDB" id="A9A0N8"/>
<dbReference type="InterPro" id="IPR047589">
    <property type="entry name" value="DUF11_rpt"/>
</dbReference>
<dbReference type="EMBL" id="CP000859">
    <property type="protein sequence ID" value="ABW69055.1"/>
    <property type="molecule type" value="Genomic_DNA"/>
</dbReference>
<dbReference type="STRING" id="96561.Dole_3252"/>
<dbReference type="NCBIfam" id="TIGR01451">
    <property type="entry name" value="B_ant_repeat"/>
    <property type="match status" value="1"/>
</dbReference>
<proteinExistence type="predicted"/>
<dbReference type="eggNOG" id="COG4719">
    <property type="taxonomic scope" value="Bacteria"/>
</dbReference>
<reference evidence="2 3" key="1">
    <citation type="submission" date="2007-10" db="EMBL/GenBank/DDBJ databases">
        <title>Complete sequence of Desulfococcus oleovorans Hxd3.</title>
        <authorList>
            <consortium name="US DOE Joint Genome Institute"/>
            <person name="Copeland A."/>
            <person name="Lucas S."/>
            <person name="Lapidus A."/>
            <person name="Barry K."/>
            <person name="Glavina del Rio T."/>
            <person name="Dalin E."/>
            <person name="Tice H."/>
            <person name="Pitluck S."/>
            <person name="Kiss H."/>
            <person name="Brettin T."/>
            <person name="Bruce D."/>
            <person name="Detter J.C."/>
            <person name="Han C."/>
            <person name="Schmutz J."/>
            <person name="Larimer F."/>
            <person name="Land M."/>
            <person name="Hauser L."/>
            <person name="Kyrpides N."/>
            <person name="Kim E."/>
            <person name="Wawrik B."/>
            <person name="Richardson P."/>
        </authorList>
    </citation>
    <scope>NUCLEOTIDE SEQUENCE [LARGE SCALE GENOMIC DNA]</scope>
    <source>
        <strain evidence="3">DSM 6200 / JCM 39069 / Hxd3</strain>
    </source>
</reference>
<evidence type="ECO:0000313" key="2">
    <source>
        <dbReference type="EMBL" id="ABW69055.1"/>
    </source>
</evidence>
<feature type="signal peptide" evidence="1">
    <location>
        <begin position="1"/>
        <end position="26"/>
    </location>
</feature>
<dbReference type="KEGG" id="dol:Dole_3252"/>
<dbReference type="Proteomes" id="UP000008561">
    <property type="component" value="Chromosome"/>
</dbReference>
<dbReference type="OrthoDB" id="5402115at2"/>
<dbReference type="PROSITE" id="PS51257">
    <property type="entry name" value="PROKAR_LIPOPROTEIN"/>
    <property type="match status" value="1"/>
</dbReference>
<organism evidence="2 3">
    <name type="scientific">Desulfosudis oleivorans (strain DSM 6200 / JCM 39069 / Hxd3)</name>
    <name type="common">Desulfococcus oleovorans</name>
    <dbReference type="NCBI Taxonomy" id="96561"/>
    <lineage>
        <taxon>Bacteria</taxon>
        <taxon>Pseudomonadati</taxon>
        <taxon>Thermodesulfobacteriota</taxon>
        <taxon>Desulfobacteria</taxon>
        <taxon>Desulfobacterales</taxon>
        <taxon>Desulfosudaceae</taxon>
        <taxon>Desulfosudis</taxon>
    </lineage>
</organism>
<gene>
    <name evidence="2" type="ordered locus">Dole_3252</name>
</gene>
<accession>A9A0N8</accession>
<dbReference type="RefSeq" id="WP_012176664.1">
    <property type="nucleotide sequence ID" value="NC_009943.1"/>
</dbReference>
<sequence>MKLKFFTPLALVLGACLLLCGGPALAEDKGSIELASIAEVEAQEFNSEGQRVTVRKPAGLVVPGKEVIYTTTYTNIGTAPAENVIITNPVPEHMVYKENSAAGQNTTIVFSIDNGKTYQTPDALFVKTADGTTRPATASDYTHIRWTVTKPVSSGEKGVVSYRAILK</sequence>
<protein>
    <submittedName>
        <fullName evidence="2">Conserved repeat domain</fullName>
    </submittedName>
</protein>
<evidence type="ECO:0000256" key="1">
    <source>
        <dbReference type="SAM" id="SignalP"/>
    </source>
</evidence>
<keyword evidence="1" id="KW-0732">Signal</keyword>